<dbReference type="AlphaFoldDB" id="A0A7X2IM41"/>
<accession>A0A7X2IM41</accession>
<proteinExistence type="predicted"/>
<protein>
    <submittedName>
        <fullName evidence="1">Uncharacterized protein</fullName>
    </submittedName>
</protein>
<comment type="caution">
    <text evidence="1">The sequence shown here is derived from an EMBL/GenBank/DDBJ whole genome shotgun (WGS) entry which is preliminary data.</text>
</comment>
<dbReference type="RefSeq" id="WP_154374215.1">
    <property type="nucleotide sequence ID" value="NZ_WKJJ01000007.1"/>
</dbReference>
<keyword evidence="2" id="KW-1185">Reference proteome</keyword>
<reference evidence="1 2" key="1">
    <citation type="submission" date="2019-11" db="EMBL/GenBank/DDBJ databases">
        <title>Novel species isolated from a subtropical stream in China.</title>
        <authorList>
            <person name="Lu H."/>
        </authorList>
    </citation>
    <scope>NUCLEOTIDE SEQUENCE [LARGE SCALE GENOMIC DNA]</scope>
    <source>
        <strain evidence="1 2">FT92W</strain>
    </source>
</reference>
<organism evidence="1 2">
    <name type="scientific">Pseudoduganella rivuli</name>
    <dbReference type="NCBI Taxonomy" id="2666085"/>
    <lineage>
        <taxon>Bacteria</taxon>
        <taxon>Pseudomonadati</taxon>
        <taxon>Pseudomonadota</taxon>
        <taxon>Betaproteobacteria</taxon>
        <taxon>Burkholderiales</taxon>
        <taxon>Oxalobacteraceae</taxon>
        <taxon>Telluria group</taxon>
        <taxon>Pseudoduganella</taxon>
    </lineage>
</organism>
<gene>
    <name evidence="1" type="ORF">GJ700_12535</name>
</gene>
<evidence type="ECO:0000313" key="2">
    <source>
        <dbReference type="Proteomes" id="UP000446768"/>
    </source>
</evidence>
<dbReference type="EMBL" id="WKJJ01000007">
    <property type="protein sequence ID" value="MRV72537.1"/>
    <property type="molecule type" value="Genomic_DNA"/>
</dbReference>
<sequence length="232" mass="24924">MNLKSLRDADGDFASIGASLNAIGNFARAEGLTPQQIVDMFDIGIFALTKVGGYSQEDAIRTGDDSASLAAKRSLVDVNVSVFRPLVGSSTTRIEAVRFHAPPQRAEPPLLSLTLPMALQPAEQRILRDLLTNALERSLSSNDPVPAEKVSTSGEGWPSHCVVVTGESCPRQIFSIKNATALSTLHFLRKLIDTIDLEKLANKQGETFAHDFAGIMGAVPFGAVMSYPKKSE</sequence>
<evidence type="ECO:0000313" key="1">
    <source>
        <dbReference type="EMBL" id="MRV72537.1"/>
    </source>
</evidence>
<name>A0A7X2IM41_9BURK</name>
<dbReference type="Proteomes" id="UP000446768">
    <property type="component" value="Unassembled WGS sequence"/>
</dbReference>